<keyword evidence="1" id="KW-0812">Transmembrane</keyword>
<evidence type="ECO:0000313" key="2">
    <source>
        <dbReference type="EMBL" id="XDO95544.1"/>
    </source>
</evidence>
<sequence length="101" mass="11378">MGYAIVWLVNTIISLLIFLIFARAIVSWLVAFDIINTRNRFVYQVLTMLERITDPILSPLQRVLPTLGGIDISPIVAWLLLQFVQIIFNRTLAPIIVGALG</sequence>
<dbReference type="AlphaFoldDB" id="A0AB39KPG7"/>
<proteinExistence type="predicted"/>
<reference evidence="2" key="1">
    <citation type="submission" date="2024-06" db="EMBL/GenBank/DDBJ databases">
        <title>Caulobacter inopinatus, sp. nov.</title>
        <authorList>
            <person name="Donachie S.P."/>
        </authorList>
    </citation>
    <scope>NUCLEOTIDE SEQUENCE</scope>
    <source>
        <strain evidence="2">73W</strain>
    </source>
</reference>
<dbReference type="Pfam" id="PF02325">
    <property type="entry name" value="CCB3_YggT"/>
    <property type="match status" value="1"/>
</dbReference>
<feature type="transmembrane region" description="Helical" evidence="1">
    <location>
        <begin position="6"/>
        <end position="31"/>
    </location>
</feature>
<accession>A0AB39KPG7</accession>
<keyword evidence="1" id="KW-0472">Membrane</keyword>
<dbReference type="RefSeq" id="WP_369058393.1">
    <property type="nucleotide sequence ID" value="NZ_CP158375.1"/>
</dbReference>
<dbReference type="EMBL" id="CP158375">
    <property type="protein sequence ID" value="XDO95544.1"/>
    <property type="molecule type" value="Genomic_DNA"/>
</dbReference>
<evidence type="ECO:0000256" key="1">
    <source>
        <dbReference type="SAM" id="Phobius"/>
    </source>
</evidence>
<dbReference type="InterPro" id="IPR003425">
    <property type="entry name" value="CCB3/YggT"/>
</dbReference>
<protein>
    <submittedName>
        <fullName evidence="2">YggT family protein</fullName>
    </submittedName>
</protein>
<organism evidence="2">
    <name type="scientific">Caulobacter sp. 73W</name>
    <dbReference type="NCBI Taxonomy" id="3161137"/>
    <lineage>
        <taxon>Bacteria</taxon>
        <taxon>Pseudomonadati</taxon>
        <taxon>Pseudomonadota</taxon>
        <taxon>Alphaproteobacteria</taxon>
        <taxon>Caulobacterales</taxon>
        <taxon>Caulobacteraceae</taxon>
        <taxon>Caulobacter</taxon>
    </lineage>
</organism>
<keyword evidence="1" id="KW-1133">Transmembrane helix</keyword>
<dbReference type="GO" id="GO:0016020">
    <property type="term" value="C:membrane"/>
    <property type="evidence" value="ECO:0007669"/>
    <property type="project" value="InterPro"/>
</dbReference>
<gene>
    <name evidence="2" type="ORF">ABOZ73_12055</name>
</gene>
<name>A0AB39KPG7_9CAUL</name>